<dbReference type="InterPro" id="IPR016181">
    <property type="entry name" value="Acyl_CoA_acyltransferase"/>
</dbReference>
<keyword evidence="2" id="KW-1185">Reference proteome</keyword>
<proteinExistence type="predicted"/>
<gene>
    <name evidence="1" type="ORF">EV193_103162</name>
</gene>
<sequence length="90" mass="9645">MAGRGLDYRFWLLLTDAVFAVEPQCRRLVTDPAADHPIARRPDAAVAAKAGGAELGEVDLPHKRAALFVYPRTPADLPPISPAARAASRT</sequence>
<protein>
    <submittedName>
        <fullName evidence="1">Uncharacterized protein</fullName>
    </submittedName>
</protein>
<dbReference type="Proteomes" id="UP000294257">
    <property type="component" value="Unassembled WGS sequence"/>
</dbReference>
<dbReference type="SUPFAM" id="SSF55729">
    <property type="entry name" value="Acyl-CoA N-acyltransferases (Nat)"/>
    <property type="match status" value="1"/>
</dbReference>
<dbReference type="OrthoDB" id="9087497at2"/>
<evidence type="ECO:0000313" key="1">
    <source>
        <dbReference type="EMBL" id="RZS40848.1"/>
    </source>
</evidence>
<organism evidence="1 2">
    <name type="scientific">Herbihabitans rhizosphaerae</name>
    <dbReference type="NCBI Taxonomy" id="1872711"/>
    <lineage>
        <taxon>Bacteria</taxon>
        <taxon>Bacillati</taxon>
        <taxon>Actinomycetota</taxon>
        <taxon>Actinomycetes</taxon>
        <taxon>Pseudonocardiales</taxon>
        <taxon>Pseudonocardiaceae</taxon>
        <taxon>Herbihabitans</taxon>
    </lineage>
</organism>
<reference evidence="1 2" key="1">
    <citation type="submission" date="2019-02" db="EMBL/GenBank/DDBJ databases">
        <title>Genomic Encyclopedia of Type Strains, Phase IV (KMG-IV): sequencing the most valuable type-strain genomes for metagenomic binning, comparative biology and taxonomic classification.</title>
        <authorList>
            <person name="Goeker M."/>
        </authorList>
    </citation>
    <scope>NUCLEOTIDE SEQUENCE [LARGE SCALE GENOMIC DNA]</scope>
    <source>
        <strain evidence="1 2">DSM 101727</strain>
    </source>
</reference>
<evidence type="ECO:0000313" key="2">
    <source>
        <dbReference type="Proteomes" id="UP000294257"/>
    </source>
</evidence>
<dbReference type="Gene3D" id="3.40.630.30">
    <property type="match status" value="1"/>
</dbReference>
<dbReference type="RefSeq" id="WP_130343843.1">
    <property type="nucleotide sequence ID" value="NZ_SGWQ01000003.1"/>
</dbReference>
<accession>A0A4Q7KV17</accession>
<dbReference type="EMBL" id="SGWQ01000003">
    <property type="protein sequence ID" value="RZS40848.1"/>
    <property type="molecule type" value="Genomic_DNA"/>
</dbReference>
<dbReference type="AlphaFoldDB" id="A0A4Q7KV17"/>
<comment type="caution">
    <text evidence="1">The sequence shown here is derived from an EMBL/GenBank/DDBJ whole genome shotgun (WGS) entry which is preliminary data.</text>
</comment>
<name>A0A4Q7KV17_9PSEU</name>